<gene>
    <name evidence="8" type="ORF">E1262_05775</name>
</gene>
<evidence type="ECO:0000313" key="9">
    <source>
        <dbReference type="Proteomes" id="UP000295217"/>
    </source>
</evidence>
<feature type="chain" id="PRO_5039387929" evidence="7">
    <location>
        <begin position="24"/>
        <end position="456"/>
    </location>
</feature>
<dbReference type="InterPro" id="IPR050490">
    <property type="entry name" value="Bact_solute-bd_prot1"/>
</dbReference>
<keyword evidence="2 7" id="KW-0732">Signal</keyword>
<evidence type="ECO:0000256" key="1">
    <source>
        <dbReference type="ARBA" id="ARBA00022475"/>
    </source>
</evidence>
<feature type="signal peptide" evidence="7">
    <location>
        <begin position="1"/>
        <end position="23"/>
    </location>
</feature>
<sequence length="456" mass="49368">MSRRTIRVLAGIAAAGITLTACGVGGGSDSDDTETQQRAGSCELSEEATSDEPVTGEVAGEITFQTTALKQDFSPYFETVIAEFEEMHPDVTVNWQDDPGDASFTQRLVTDAQSCQLPDVVNLNQITAYALYRENFLLDLDVKAPEIGDAFIPSVWDSLVMPGIDSHYVLPWYWGLTGIQTFNTALMERAGLDPSTPPTTIDEQFDAAAQIAETSGGEFFAFSANPMWRLPSDWQLMNVEITNEDETEFTFADDPAALHWTERMAELYQAGALPADTISSSDDPTTLYSQGRIVWGSTNASSLRFVQESNAEVYAATGVASLLSERGHAFQDGQLIAVPSTSDNPAAALAFAEYLLSPEKQSEFISDERISNFPSTEESLSIPKLTEITGDDALAQANRLSVELAQNAENAFIYAWSDAVNSAIIGEIQLAMQGDKSPQEALDAAQDKANDILSQG</sequence>
<evidence type="ECO:0000313" key="8">
    <source>
        <dbReference type="EMBL" id="TDD71644.1"/>
    </source>
</evidence>
<evidence type="ECO:0000256" key="4">
    <source>
        <dbReference type="ARBA" id="ARBA00023139"/>
    </source>
</evidence>
<keyword evidence="4" id="KW-0564">Palmitate</keyword>
<evidence type="ECO:0000256" key="3">
    <source>
        <dbReference type="ARBA" id="ARBA00023136"/>
    </source>
</evidence>
<dbReference type="InterPro" id="IPR006059">
    <property type="entry name" value="SBP"/>
</dbReference>
<dbReference type="AlphaFoldDB" id="A0A4R5AKV5"/>
<comment type="caution">
    <text evidence="8">The sequence shown here is derived from an EMBL/GenBank/DDBJ whole genome shotgun (WGS) entry which is preliminary data.</text>
</comment>
<name>A0A4R5AKV5_9ACTN</name>
<keyword evidence="9" id="KW-1185">Reference proteome</keyword>
<evidence type="ECO:0000256" key="5">
    <source>
        <dbReference type="ARBA" id="ARBA00023288"/>
    </source>
</evidence>
<reference evidence="8 9" key="1">
    <citation type="submission" date="2019-02" db="EMBL/GenBank/DDBJ databases">
        <title>Draft genome sequences of novel Actinobacteria.</title>
        <authorList>
            <person name="Sahin N."/>
            <person name="Ay H."/>
            <person name="Saygin H."/>
        </authorList>
    </citation>
    <scope>NUCLEOTIDE SEQUENCE [LARGE SCALE GENOMIC DNA]</scope>
    <source>
        <strain evidence="8 9">8K307</strain>
    </source>
</reference>
<dbReference type="Gene3D" id="3.40.190.10">
    <property type="entry name" value="Periplasmic binding protein-like II"/>
    <property type="match status" value="1"/>
</dbReference>
<evidence type="ECO:0000256" key="7">
    <source>
        <dbReference type="SAM" id="SignalP"/>
    </source>
</evidence>
<evidence type="ECO:0000256" key="6">
    <source>
        <dbReference type="SAM" id="MobiDB-lite"/>
    </source>
</evidence>
<dbReference type="OrthoDB" id="4289620at2"/>
<protein>
    <submittedName>
        <fullName evidence="8">Extracellular solute-binding protein</fullName>
    </submittedName>
</protein>
<dbReference type="PANTHER" id="PTHR43649:SF33">
    <property type="entry name" value="POLYGALACTURONAN_RHAMNOGALACTURONAN-BINDING PROTEIN YTCQ"/>
    <property type="match status" value="1"/>
</dbReference>
<keyword evidence="5" id="KW-0449">Lipoprotein</keyword>
<keyword evidence="1" id="KW-1003">Cell membrane</keyword>
<dbReference type="Pfam" id="PF01547">
    <property type="entry name" value="SBP_bac_1"/>
    <property type="match status" value="1"/>
</dbReference>
<dbReference type="Proteomes" id="UP000295217">
    <property type="component" value="Unassembled WGS sequence"/>
</dbReference>
<evidence type="ECO:0000256" key="2">
    <source>
        <dbReference type="ARBA" id="ARBA00022729"/>
    </source>
</evidence>
<organism evidence="8 9">
    <name type="scientific">Jiangella aurantiaca</name>
    <dbReference type="NCBI Taxonomy" id="2530373"/>
    <lineage>
        <taxon>Bacteria</taxon>
        <taxon>Bacillati</taxon>
        <taxon>Actinomycetota</taxon>
        <taxon>Actinomycetes</taxon>
        <taxon>Jiangellales</taxon>
        <taxon>Jiangellaceae</taxon>
        <taxon>Jiangella</taxon>
    </lineage>
</organism>
<accession>A0A4R5AKV5</accession>
<proteinExistence type="predicted"/>
<dbReference type="EMBL" id="SMLB01000005">
    <property type="protein sequence ID" value="TDD71644.1"/>
    <property type="molecule type" value="Genomic_DNA"/>
</dbReference>
<feature type="region of interest" description="Disordered" evidence="6">
    <location>
        <begin position="25"/>
        <end position="53"/>
    </location>
</feature>
<dbReference type="PANTHER" id="PTHR43649">
    <property type="entry name" value="ARABINOSE-BINDING PROTEIN-RELATED"/>
    <property type="match status" value="1"/>
</dbReference>
<dbReference type="RefSeq" id="WP_132102156.1">
    <property type="nucleotide sequence ID" value="NZ_SMLB01000005.1"/>
</dbReference>
<keyword evidence="3" id="KW-0472">Membrane</keyword>
<dbReference type="PROSITE" id="PS51257">
    <property type="entry name" value="PROKAR_LIPOPROTEIN"/>
    <property type="match status" value="1"/>
</dbReference>
<dbReference type="SUPFAM" id="SSF53850">
    <property type="entry name" value="Periplasmic binding protein-like II"/>
    <property type="match status" value="1"/>
</dbReference>